<feature type="transmembrane region" description="Helical" evidence="7">
    <location>
        <begin position="338"/>
        <end position="359"/>
    </location>
</feature>
<keyword evidence="4 7" id="KW-0812">Transmembrane</keyword>
<evidence type="ECO:0000256" key="5">
    <source>
        <dbReference type="ARBA" id="ARBA00022989"/>
    </source>
</evidence>
<evidence type="ECO:0000256" key="6">
    <source>
        <dbReference type="ARBA" id="ARBA00023136"/>
    </source>
</evidence>
<protein>
    <recommendedName>
        <fullName evidence="8">Major facilitator superfamily (MFS) profile domain-containing protein</fullName>
    </recommendedName>
</protein>
<proteinExistence type="predicted"/>
<dbReference type="InterPro" id="IPR050171">
    <property type="entry name" value="MFS_Transporters"/>
</dbReference>
<dbReference type="Proteomes" id="UP000192359">
    <property type="component" value="Unassembled WGS sequence"/>
</dbReference>
<evidence type="ECO:0000256" key="3">
    <source>
        <dbReference type="ARBA" id="ARBA00022475"/>
    </source>
</evidence>
<dbReference type="InterPro" id="IPR020846">
    <property type="entry name" value="MFS_dom"/>
</dbReference>
<dbReference type="GO" id="GO:0022857">
    <property type="term" value="F:transmembrane transporter activity"/>
    <property type="evidence" value="ECO:0007669"/>
    <property type="project" value="InterPro"/>
</dbReference>
<comment type="subcellular location">
    <subcellularLocation>
        <location evidence="1">Cell membrane</location>
        <topology evidence="1">Multi-pass membrane protein</topology>
    </subcellularLocation>
</comment>
<name>A0A1Y1RS37_9MICC</name>
<evidence type="ECO:0000256" key="2">
    <source>
        <dbReference type="ARBA" id="ARBA00022448"/>
    </source>
</evidence>
<reference evidence="9 10" key="1">
    <citation type="submission" date="2016-05" db="EMBL/GenBank/DDBJ databases">
        <title>Draft genome sequence of a porcine commensal Rothia nasimurium.</title>
        <authorList>
            <person name="Gaiser R.A."/>
            <person name="Van Baarlen P."/>
            <person name="Wells J.M."/>
        </authorList>
    </citation>
    <scope>NUCLEOTIDE SEQUENCE [LARGE SCALE GENOMIC DNA]</scope>
    <source>
        <strain evidence="9 10">PT-32</strain>
    </source>
</reference>
<evidence type="ECO:0000256" key="1">
    <source>
        <dbReference type="ARBA" id="ARBA00004651"/>
    </source>
</evidence>
<feature type="transmembrane region" description="Helical" evidence="7">
    <location>
        <begin position="277"/>
        <end position="298"/>
    </location>
</feature>
<dbReference type="Gene3D" id="1.20.1250.20">
    <property type="entry name" value="MFS general substrate transporter like domains"/>
    <property type="match status" value="2"/>
</dbReference>
<dbReference type="InterPro" id="IPR036259">
    <property type="entry name" value="MFS_trans_sf"/>
</dbReference>
<keyword evidence="3" id="KW-1003">Cell membrane</keyword>
<dbReference type="PANTHER" id="PTHR23517">
    <property type="entry name" value="RESISTANCE PROTEIN MDTM, PUTATIVE-RELATED-RELATED"/>
    <property type="match status" value="1"/>
</dbReference>
<feature type="domain" description="Major facilitator superfamily (MFS) profile" evidence="8">
    <location>
        <begin position="180"/>
        <end position="373"/>
    </location>
</feature>
<organism evidence="9 10">
    <name type="scientific">Rothia nasimurium</name>
    <dbReference type="NCBI Taxonomy" id="85336"/>
    <lineage>
        <taxon>Bacteria</taxon>
        <taxon>Bacillati</taxon>
        <taxon>Actinomycetota</taxon>
        <taxon>Actinomycetes</taxon>
        <taxon>Micrococcales</taxon>
        <taxon>Micrococcaceae</taxon>
        <taxon>Rothia</taxon>
    </lineage>
</organism>
<feature type="transmembrane region" description="Helical" evidence="7">
    <location>
        <begin position="130"/>
        <end position="154"/>
    </location>
</feature>
<evidence type="ECO:0000259" key="8">
    <source>
        <dbReference type="PROSITE" id="PS50850"/>
    </source>
</evidence>
<feature type="transmembrane region" description="Helical" evidence="7">
    <location>
        <begin position="251"/>
        <end position="271"/>
    </location>
</feature>
<accession>A0A1Y1RS37</accession>
<dbReference type="AlphaFoldDB" id="A0A1Y1RS37"/>
<feature type="transmembrane region" description="Helical" evidence="7">
    <location>
        <begin position="16"/>
        <end position="36"/>
    </location>
</feature>
<dbReference type="GO" id="GO:0005886">
    <property type="term" value="C:plasma membrane"/>
    <property type="evidence" value="ECO:0007669"/>
    <property type="project" value="UniProtKB-SubCell"/>
</dbReference>
<dbReference type="InterPro" id="IPR011701">
    <property type="entry name" value="MFS"/>
</dbReference>
<dbReference type="PROSITE" id="PS50850">
    <property type="entry name" value="MFS"/>
    <property type="match status" value="1"/>
</dbReference>
<keyword evidence="2" id="KW-0813">Transport</keyword>
<gene>
    <name evidence="9" type="ORF">A7979_09840</name>
</gene>
<dbReference type="Pfam" id="PF07690">
    <property type="entry name" value="MFS_1"/>
    <property type="match status" value="2"/>
</dbReference>
<feature type="transmembrane region" description="Helical" evidence="7">
    <location>
        <begin position="181"/>
        <end position="203"/>
    </location>
</feature>
<keyword evidence="5 7" id="KW-1133">Transmembrane helix</keyword>
<evidence type="ECO:0000256" key="4">
    <source>
        <dbReference type="ARBA" id="ARBA00022692"/>
    </source>
</evidence>
<feature type="transmembrane region" description="Helical" evidence="7">
    <location>
        <begin position="48"/>
        <end position="75"/>
    </location>
</feature>
<sequence>MLAAIRLGASPELASLLVAATGLLAIVCTVPVGAAIDRIGDKRSMTVATTFAAAALTASALSLALPLTWALGLYVTAHIARVPSTVAWGLARQSVLAETVAADDRGKAMTALGGAQRAGSLAGPLVSALLLLWLPMWSVFVCALILVASATFCLQIRRFNATFDSATAAAKKARTDADLALQVRWGAVIVAGLNMVVLAIARVTQPIVVALWGMHLGWTDSHIALAIALGSALEMVIMVPGGYLKDRVGRSAVLALCLTIFGAGFLVTPLVPTSGSFIMGLVLMAVGNGFGAGINMTIGADLSPNTGRATFLSIWSLFSQVAIVAGPVGVSVTMVTLSLPAVFTLVGSCAIGGAVWALATQPYTKLPTGRSSL</sequence>
<keyword evidence="10" id="KW-1185">Reference proteome</keyword>
<feature type="transmembrane region" description="Helical" evidence="7">
    <location>
        <begin position="223"/>
        <end position="244"/>
    </location>
</feature>
<evidence type="ECO:0000256" key="7">
    <source>
        <dbReference type="SAM" id="Phobius"/>
    </source>
</evidence>
<comment type="caution">
    <text evidence="9">The sequence shown here is derived from an EMBL/GenBank/DDBJ whole genome shotgun (WGS) entry which is preliminary data.</text>
</comment>
<evidence type="ECO:0000313" key="10">
    <source>
        <dbReference type="Proteomes" id="UP000192359"/>
    </source>
</evidence>
<feature type="transmembrane region" description="Helical" evidence="7">
    <location>
        <begin position="310"/>
        <end position="332"/>
    </location>
</feature>
<keyword evidence="6 7" id="KW-0472">Membrane</keyword>
<evidence type="ECO:0000313" key="9">
    <source>
        <dbReference type="EMBL" id="ORC24460.1"/>
    </source>
</evidence>
<dbReference type="EMBL" id="LXWF01000004">
    <property type="protein sequence ID" value="ORC24460.1"/>
    <property type="molecule type" value="Genomic_DNA"/>
</dbReference>
<dbReference type="SUPFAM" id="SSF103473">
    <property type="entry name" value="MFS general substrate transporter"/>
    <property type="match status" value="1"/>
</dbReference>